<dbReference type="GO" id="GO:0000272">
    <property type="term" value="P:polysaccharide catabolic process"/>
    <property type="evidence" value="ECO:0007669"/>
    <property type="project" value="UniProtKB-KW"/>
</dbReference>
<dbReference type="STRING" id="744872.Spica_0054"/>
<keyword evidence="5" id="KW-1185">Reference proteome</keyword>
<keyword evidence="1 2" id="KW-0456">Lyase</keyword>
<dbReference type="Gene3D" id="2.160.20.10">
    <property type="entry name" value="Single-stranded right-handed beta-helix, Pectin lyase-like"/>
    <property type="match status" value="1"/>
</dbReference>
<dbReference type="InterPro" id="IPR002022">
    <property type="entry name" value="Pec_lyase"/>
</dbReference>
<feature type="domain" description="Pectate lyase" evidence="3">
    <location>
        <begin position="164"/>
        <end position="410"/>
    </location>
</feature>
<dbReference type="InterPro" id="IPR011050">
    <property type="entry name" value="Pectin_lyase_fold/virulence"/>
</dbReference>
<gene>
    <name evidence="4" type="ordered locus">Spica_0054</name>
</gene>
<dbReference type="RefSeq" id="WP_013967539.1">
    <property type="nucleotide sequence ID" value="NC_015732.1"/>
</dbReference>
<evidence type="ECO:0000259" key="3">
    <source>
        <dbReference type="SMART" id="SM00656"/>
    </source>
</evidence>
<organism evidence="4 5">
    <name type="scientific">Gracilinema caldarium (strain ATCC 51460 / DSM 7334 / H1)</name>
    <name type="common">Treponema caldarium</name>
    <dbReference type="NCBI Taxonomy" id="744872"/>
    <lineage>
        <taxon>Bacteria</taxon>
        <taxon>Pseudomonadati</taxon>
        <taxon>Spirochaetota</taxon>
        <taxon>Spirochaetia</taxon>
        <taxon>Spirochaetales</taxon>
        <taxon>Breznakiellaceae</taxon>
        <taxon>Gracilinema</taxon>
    </lineage>
</organism>
<dbReference type="Proteomes" id="UP000000503">
    <property type="component" value="Chromosome"/>
</dbReference>
<dbReference type="Pfam" id="PF00544">
    <property type="entry name" value="Pectate_lyase_4"/>
    <property type="match status" value="1"/>
</dbReference>
<dbReference type="eggNOG" id="COG3866">
    <property type="taxonomic scope" value="Bacteria"/>
</dbReference>
<proteinExistence type="inferred from homology"/>
<dbReference type="InterPro" id="IPR045032">
    <property type="entry name" value="PEL"/>
</dbReference>
<sequence>MKHNIHTWIPLGAVLSILVGTSCCSYGINSVETAKENTNFGGTIVSGLSEKELVISPNDSSSGWVSYKGSADLAGDSVTPPSSPGGYGGIIYTVNNRAELLAALSSGSARIIYITSMIDMTEGMLPSSGNESSNDLDAFIAKYTAEAISSYSLSSDYNATSYSAWKRLYASKVMYTNNPSGDIVKVHNYLVNKWKSKIQIPVKSNTTIIGISSGCGIKGGTLVINNVQNVIIRNLLLQDAYDPFPALEANDGLNANYDGISIQQSKYIWIDHCTLEDTLARSDNDFDSVTTSDGTKTKWQVYDGLCDITKTNDFVTISWCVFKNHDKTMLIGSSDSYTADINHQTITLHHNYFLNCRQRLPMVRFATIHIYNNLYFMDATAGRTNSYAIGVRKDCSIVAENNYFAKGISYGFKDSYGRVYNGNNIFEEGVQNSSNFTSTRPWEPSMYYEYDIHLANNIPNLVMRYAGAGVLTVQK</sequence>
<accession>F8EY67</accession>
<reference evidence="5" key="1">
    <citation type="journal article" date="2013" name="Stand. Genomic Sci.">
        <title>Genome sequence of the thermophilic fresh-water bacterium Spirochaeta caldaria type strain (H1(T)), reclassification of Spirochaeta caldaria, Spirochaeta stenostrepta, and Spirochaeta zuelzerae in the genus Treponema as Treponema caldaria comb. nov., Treponema stenostrepta comb. nov., and Treponema zuelzerae comb. nov., and emendation of the genus Treponema.</title>
        <authorList>
            <person name="Abt B."/>
            <person name="Goker M."/>
            <person name="Scheuner C."/>
            <person name="Han C."/>
            <person name="Lu M."/>
            <person name="Misra M."/>
            <person name="Lapidus A."/>
            <person name="Nolan M."/>
            <person name="Lucas S."/>
            <person name="Hammon N."/>
            <person name="Deshpande S."/>
            <person name="Cheng J.F."/>
            <person name="Tapia R."/>
            <person name="Goodwin L.A."/>
            <person name="Pitluck S."/>
            <person name="Liolios K."/>
            <person name="Pagani I."/>
            <person name="Ivanova N."/>
            <person name="Mavromatis K."/>
            <person name="Mikhailova N."/>
            <person name="Huntemann M."/>
            <person name="Pati A."/>
            <person name="Chen A."/>
            <person name="Palaniappan K."/>
            <person name="Land M."/>
            <person name="Hauser L."/>
            <person name="Jeffries C.D."/>
            <person name="Rohde M."/>
            <person name="Spring S."/>
            <person name="Gronow S."/>
            <person name="Detter J.C."/>
            <person name="Bristow J."/>
            <person name="Eisen J.A."/>
            <person name="Markowitz V."/>
            <person name="Hugenholtz P."/>
            <person name="Kyrpides N.C."/>
            <person name="Woyke T."/>
            <person name="Klenk H.P."/>
        </authorList>
    </citation>
    <scope>NUCLEOTIDE SEQUENCE</scope>
    <source>
        <strain evidence="5">ATCC 51460 / DSM 7334 / H1</strain>
    </source>
</reference>
<dbReference type="PANTHER" id="PTHR31683:SF18">
    <property type="entry name" value="PECTATE LYASE 21-RELATED"/>
    <property type="match status" value="1"/>
</dbReference>
<keyword evidence="2" id="KW-0119">Carbohydrate metabolism</keyword>
<dbReference type="SMART" id="SM00656">
    <property type="entry name" value="Amb_all"/>
    <property type="match status" value="1"/>
</dbReference>
<keyword evidence="2" id="KW-0624">Polysaccharide degradation</keyword>
<keyword evidence="2" id="KW-0964">Secreted</keyword>
<dbReference type="PROSITE" id="PS51257">
    <property type="entry name" value="PROKAR_LIPOPROTEIN"/>
    <property type="match status" value="1"/>
</dbReference>
<dbReference type="EMBL" id="CP002868">
    <property type="protein sequence ID" value="AEJ18226.1"/>
    <property type="molecule type" value="Genomic_DNA"/>
</dbReference>
<dbReference type="GO" id="GO:0005576">
    <property type="term" value="C:extracellular region"/>
    <property type="evidence" value="ECO:0007669"/>
    <property type="project" value="UniProtKB-SubCell"/>
</dbReference>
<dbReference type="InterPro" id="IPR012334">
    <property type="entry name" value="Pectin_lyas_fold"/>
</dbReference>
<dbReference type="AlphaFoldDB" id="F8EY67"/>
<evidence type="ECO:0000313" key="4">
    <source>
        <dbReference type="EMBL" id="AEJ18226.1"/>
    </source>
</evidence>
<evidence type="ECO:0000256" key="2">
    <source>
        <dbReference type="RuleBase" id="RU361173"/>
    </source>
</evidence>
<dbReference type="KEGG" id="scd:Spica_0054"/>
<dbReference type="PANTHER" id="PTHR31683">
    <property type="entry name" value="PECTATE LYASE 18-RELATED"/>
    <property type="match status" value="1"/>
</dbReference>
<dbReference type="GO" id="GO:0030570">
    <property type="term" value="F:pectate lyase activity"/>
    <property type="evidence" value="ECO:0007669"/>
    <property type="project" value="InterPro"/>
</dbReference>
<dbReference type="HOGENOM" id="CLU_021894_3_0_12"/>
<evidence type="ECO:0000256" key="1">
    <source>
        <dbReference type="ARBA" id="ARBA00023239"/>
    </source>
</evidence>
<dbReference type="OrthoDB" id="148600at2"/>
<comment type="subcellular location">
    <subcellularLocation>
        <location evidence="2">Secreted</location>
    </subcellularLocation>
</comment>
<name>F8EY67_GRAC1</name>
<protein>
    <submittedName>
        <fullName evidence="4">Pectate lyase/Amb allergen</fullName>
    </submittedName>
</protein>
<evidence type="ECO:0000313" key="5">
    <source>
        <dbReference type="Proteomes" id="UP000000503"/>
    </source>
</evidence>
<comment type="similarity">
    <text evidence="2">Belongs to the polysaccharide lyase 1 family.</text>
</comment>
<dbReference type="SUPFAM" id="SSF51126">
    <property type="entry name" value="Pectin lyase-like"/>
    <property type="match status" value="1"/>
</dbReference>